<reference evidence="3 4" key="1">
    <citation type="submission" date="2016-10" db="EMBL/GenBank/DDBJ databases">
        <authorList>
            <person name="de Groot N.N."/>
        </authorList>
    </citation>
    <scope>NUCLEOTIDE SEQUENCE [LARGE SCALE GENOMIC DNA]</scope>
    <source>
        <strain evidence="3 4">DSM 6793</strain>
    </source>
</reference>
<dbReference type="EMBL" id="FOLE01000006">
    <property type="protein sequence ID" value="SFC52683.1"/>
    <property type="molecule type" value="Genomic_DNA"/>
</dbReference>
<dbReference type="Gene3D" id="3.40.190.10">
    <property type="entry name" value="Periplasmic binding protein-like II"/>
    <property type="match status" value="2"/>
</dbReference>
<dbReference type="InterPro" id="IPR024370">
    <property type="entry name" value="PBP_domain"/>
</dbReference>
<evidence type="ECO:0000259" key="2">
    <source>
        <dbReference type="Pfam" id="PF12849"/>
    </source>
</evidence>
<feature type="domain" description="PBP" evidence="2">
    <location>
        <begin position="25"/>
        <end position="284"/>
    </location>
</feature>
<dbReference type="Proteomes" id="UP000199514">
    <property type="component" value="Unassembled WGS sequence"/>
</dbReference>
<gene>
    <name evidence="3" type="ORF">SAMN05421780_106129</name>
</gene>
<keyword evidence="4" id="KW-1185">Reference proteome</keyword>
<evidence type="ECO:0000313" key="4">
    <source>
        <dbReference type="Proteomes" id="UP000199514"/>
    </source>
</evidence>
<keyword evidence="1" id="KW-0732">Signal</keyword>
<dbReference type="RefSeq" id="WP_221405384.1">
    <property type="nucleotide sequence ID" value="NZ_FOLE01000006.1"/>
</dbReference>
<dbReference type="InterPro" id="IPR050811">
    <property type="entry name" value="Phosphate_ABC_transporter"/>
</dbReference>
<dbReference type="PANTHER" id="PTHR30570">
    <property type="entry name" value="PERIPLASMIC PHOSPHATE BINDING COMPONENT OF PHOSPHATE ABC TRANSPORTER"/>
    <property type="match status" value="1"/>
</dbReference>
<evidence type="ECO:0000313" key="3">
    <source>
        <dbReference type="EMBL" id="SFC52683.1"/>
    </source>
</evidence>
<dbReference type="Pfam" id="PF12849">
    <property type="entry name" value="PBP_like_2"/>
    <property type="match status" value="1"/>
</dbReference>
<protein>
    <submittedName>
        <fullName evidence="3">Phosphate transport system substrate-binding protein</fullName>
    </submittedName>
</protein>
<proteinExistence type="predicted"/>
<name>A0A1I1K3U7_9BACT</name>
<dbReference type="STRING" id="927664.SAMN05421780_106129"/>
<dbReference type="AlphaFoldDB" id="A0A1I1K3U7"/>
<sequence>MAVLAAAVAVSSCDGGSGASEKKLDTPTSGQITIAADESFMPIVKAEIDVFEATYPEAHFKSVYESEGEAFKHLLADSARVIIVSRQLNDNEKAQFKQQTITPTTTKLAVDAVALIVNNANPDSLLTVQQIGEIMHGRYTSWKHVNAKSKDEKVVVVFDKSNSSNLSFMRKYYKLPEDLQTNIFAANSNEEVVKYVSKTPNAIGVIGVNWISDSEDPKHMSFRREVKTVAVADSTPPASQYDYYQPFQAYISNGSYPYCRNIYSISREARMGLGNGFVAFAASDPGQRIVLKAGILPATAPIRVVNFNKNKSE</sequence>
<dbReference type="SUPFAM" id="SSF53850">
    <property type="entry name" value="Periplasmic binding protein-like II"/>
    <property type="match status" value="1"/>
</dbReference>
<dbReference type="PANTHER" id="PTHR30570:SF1">
    <property type="entry name" value="PHOSPHATE-BINDING PROTEIN PSTS"/>
    <property type="match status" value="1"/>
</dbReference>
<organism evidence="3 4">
    <name type="scientific">Flexibacter flexilis DSM 6793</name>
    <dbReference type="NCBI Taxonomy" id="927664"/>
    <lineage>
        <taxon>Bacteria</taxon>
        <taxon>Pseudomonadati</taxon>
        <taxon>Bacteroidota</taxon>
        <taxon>Cytophagia</taxon>
        <taxon>Cytophagales</taxon>
        <taxon>Flexibacteraceae</taxon>
        <taxon>Flexibacter</taxon>
    </lineage>
</organism>
<evidence type="ECO:0000256" key="1">
    <source>
        <dbReference type="ARBA" id="ARBA00022729"/>
    </source>
</evidence>
<accession>A0A1I1K3U7</accession>